<organism evidence="2 3">
    <name type="scientific">Aminobacter aminovorans</name>
    <name type="common">Chelatobacter heintzii</name>
    <dbReference type="NCBI Taxonomy" id="83263"/>
    <lineage>
        <taxon>Bacteria</taxon>
        <taxon>Pseudomonadati</taxon>
        <taxon>Pseudomonadota</taxon>
        <taxon>Alphaproteobacteria</taxon>
        <taxon>Hyphomicrobiales</taxon>
        <taxon>Phyllobacteriaceae</taxon>
        <taxon>Aminobacter</taxon>
    </lineage>
</organism>
<dbReference type="OrthoDB" id="8375522at2"/>
<reference evidence="2 3" key="1">
    <citation type="submission" date="2018-06" db="EMBL/GenBank/DDBJ databases">
        <authorList>
            <consortium name="Pathogen Informatics"/>
            <person name="Doyle S."/>
        </authorList>
    </citation>
    <scope>NUCLEOTIDE SEQUENCE [LARGE SCALE GENOMIC DNA]</scope>
    <source>
        <strain evidence="2 3">NCTC10684</strain>
    </source>
</reference>
<feature type="transmembrane region" description="Helical" evidence="1">
    <location>
        <begin position="7"/>
        <end position="32"/>
    </location>
</feature>
<proteinExistence type="predicted"/>
<evidence type="ECO:0000256" key="1">
    <source>
        <dbReference type="SAM" id="Phobius"/>
    </source>
</evidence>
<feature type="transmembrane region" description="Helical" evidence="1">
    <location>
        <begin position="38"/>
        <end position="56"/>
    </location>
</feature>
<dbReference type="RefSeq" id="WP_115729954.1">
    <property type="nucleotide sequence ID" value="NZ_BAAAVY010000015.1"/>
</dbReference>
<protein>
    <submittedName>
        <fullName evidence="2">Uncharacterized protein</fullName>
    </submittedName>
</protein>
<keyword evidence="1" id="KW-0472">Membrane</keyword>
<accession>A0A380WGV0</accession>
<name>A0A380WGV0_AMIAI</name>
<dbReference type="AlphaFoldDB" id="A0A380WGV0"/>
<keyword evidence="1" id="KW-0812">Transmembrane</keyword>
<dbReference type="Proteomes" id="UP000254701">
    <property type="component" value="Unassembled WGS sequence"/>
</dbReference>
<evidence type="ECO:0000313" key="2">
    <source>
        <dbReference type="EMBL" id="SUU87446.1"/>
    </source>
</evidence>
<keyword evidence="1" id="KW-1133">Transmembrane helix</keyword>
<evidence type="ECO:0000313" key="3">
    <source>
        <dbReference type="Proteomes" id="UP000254701"/>
    </source>
</evidence>
<gene>
    <name evidence="2" type="ORF">NCTC10684_00646</name>
</gene>
<sequence length="61" mass="6675">MKLFQTIVPALAIVIGIVWILQGAGLIGGSFMTGRSEWFWIGIATVLAGCAAFLWGRRPRR</sequence>
<dbReference type="EMBL" id="UFSM01000001">
    <property type="protein sequence ID" value="SUU87446.1"/>
    <property type="molecule type" value="Genomic_DNA"/>
</dbReference>